<dbReference type="GO" id="GO:0003677">
    <property type="term" value="F:DNA binding"/>
    <property type="evidence" value="ECO:0007669"/>
    <property type="project" value="UniProtKB-KW"/>
</dbReference>
<evidence type="ECO:0000256" key="4">
    <source>
        <dbReference type="ARBA" id="ARBA00023163"/>
    </source>
</evidence>
<dbReference type="OrthoDB" id="8479357at2"/>
<keyword evidence="3" id="KW-0238">DNA-binding</keyword>
<dbReference type="Pfam" id="PF00126">
    <property type="entry name" value="HTH_1"/>
    <property type="match status" value="1"/>
</dbReference>
<gene>
    <name evidence="6" type="primary">cynR_2</name>
    <name evidence="6" type="ORF">LAL4801_02940</name>
</gene>
<keyword evidence="2" id="KW-0805">Transcription regulation</keyword>
<protein>
    <submittedName>
        <fullName evidence="6">Cyn operon transcriptional activator</fullName>
    </submittedName>
</protein>
<keyword evidence="7" id="KW-1185">Reference proteome</keyword>
<dbReference type="Gene3D" id="3.40.190.290">
    <property type="match status" value="1"/>
</dbReference>
<dbReference type="Proteomes" id="UP000048926">
    <property type="component" value="Unassembled WGS sequence"/>
</dbReference>
<evidence type="ECO:0000259" key="5">
    <source>
        <dbReference type="PROSITE" id="PS50931"/>
    </source>
</evidence>
<organism evidence="6 7">
    <name type="scientific">Roseibium aggregatum</name>
    <dbReference type="NCBI Taxonomy" id="187304"/>
    <lineage>
        <taxon>Bacteria</taxon>
        <taxon>Pseudomonadati</taxon>
        <taxon>Pseudomonadota</taxon>
        <taxon>Alphaproteobacteria</taxon>
        <taxon>Hyphomicrobiales</taxon>
        <taxon>Stappiaceae</taxon>
        <taxon>Roseibium</taxon>
    </lineage>
</organism>
<evidence type="ECO:0000313" key="6">
    <source>
        <dbReference type="EMBL" id="CTQ44496.1"/>
    </source>
</evidence>
<dbReference type="SUPFAM" id="SSF46785">
    <property type="entry name" value="Winged helix' DNA-binding domain"/>
    <property type="match status" value="1"/>
</dbReference>
<dbReference type="Pfam" id="PF03466">
    <property type="entry name" value="LysR_substrate"/>
    <property type="match status" value="1"/>
</dbReference>
<dbReference type="EMBL" id="CXST01000002">
    <property type="protein sequence ID" value="CTQ44496.1"/>
    <property type="molecule type" value="Genomic_DNA"/>
</dbReference>
<proteinExistence type="inferred from homology"/>
<reference evidence="7" key="1">
    <citation type="submission" date="2015-07" db="EMBL/GenBank/DDBJ databases">
        <authorList>
            <person name="Rodrigo-Torres Lidia"/>
            <person name="Arahal R.David."/>
        </authorList>
    </citation>
    <scope>NUCLEOTIDE SEQUENCE [LARGE SCALE GENOMIC DNA]</scope>
    <source>
        <strain evidence="7">CECT 4801</strain>
    </source>
</reference>
<dbReference type="Gene3D" id="1.10.10.10">
    <property type="entry name" value="Winged helix-like DNA-binding domain superfamily/Winged helix DNA-binding domain"/>
    <property type="match status" value="1"/>
</dbReference>
<evidence type="ECO:0000256" key="3">
    <source>
        <dbReference type="ARBA" id="ARBA00023125"/>
    </source>
</evidence>
<evidence type="ECO:0000256" key="2">
    <source>
        <dbReference type="ARBA" id="ARBA00023015"/>
    </source>
</evidence>
<dbReference type="AlphaFoldDB" id="A0A0M6Y323"/>
<dbReference type="RefSeq" id="WP_055659304.1">
    <property type="nucleotide sequence ID" value="NZ_CXST01000002.1"/>
</dbReference>
<dbReference type="PROSITE" id="PS50931">
    <property type="entry name" value="HTH_LYSR"/>
    <property type="match status" value="1"/>
</dbReference>
<keyword evidence="4" id="KW-0804">Transcription</keyword>
<dbReference type="InterPro" id="IPR000847">
    <property type="entry name" value="LysR_HTH_N"/>
</dbReference>
<dbReference type="PANTHER" id="PTHR30419">
    <property type="entry name" value="HTH-TYPE TRANSCRIPTIONAL REGULATOR YBHD"/>
    <property type="match status" value="1"/>
</dbReference>
<feature type="domain" description="HTH lysR-type" evidence="5">
    <location>
        <begin position="1"/>
        <end position="59"/>
    </location>
</feature>
<evidence type="ECO:0000313" key="7">
    <source>
        <dbReference type="Proteomes" id="UP000048926"/>
    </source>
</evidence>
<dbReference type="InterPro" id="IPR050950">
    <property type="entry name" value="HTH-type_LysR_regulators"/>
</dbReference>
<dbReference type="GO" id="GO:0003700">
    <property type="term" value="F:DNA-binding transcription factor activity"/>
    <property type="evidence" value="ECO:0007669"/>
    <property type="project" value="InterPro"/>
</dbReference>
<accession>A0A0M6Y323</accession>
<dbReference type="InterPro" id="IPR036390">
    <property type="entry name" value="WH_DNA-bd_sf"/>
</dbReference>
<sequence length="302" mass="32612">MLHSRVLRYIDEVARRGSIRAAGDRLNVAPSAINKHILQLEEDIGEPLFERLPRGLRLTPAGEVLVAHVRKTIREYSQVEADIRGMKALQSGEVIIATMSGLAGGIVPKTAASLGARHPRLKITVRVMFAHDIANAVLDGQADIGLAFNLPPVAQLETLWTMNTRLGAVLSPEHPLARQDSISLTACQPYPLIFADRSMLIHGIVADAFVAAGLEVEPAYLANSIEAMKCLAGSGDGIAFLSRFDIAEEQRNGSLTFVPIREQTFGKNVLSLVQRDKPSHSLAATMLAEDLVRALQACSKSG</sequence>
<dbReference type="SUPFAM" id="SSF53850">
    <property type="entry name" value="Periplasmic binding protein-like II"/>
    <property type="match status" value="1"/>
</dbReference>
<name>A0A0M6Y323_9HYPH</name>
<dbReference type="InterPro" id="IPR005119">
    <property type="entry name" value="LysR_subst-bd"/>
</dbReference>
<comment type="similarity">
    <text evidence="1">Belongs to the LysR transcriptional regulatory family.</text>
</comment>
<evidence type="ECO:0000256" key="1">
    <source>
        <dbReference type="ARBA" id="ARBA00009437"/>
    </source>
</evidence>
<dbReference type="PANTHER" id="PTHR30419:SF2">
    <property type="entry name" value="LYSR FAMILY TRANSCRIPTIONAL REGULATOR"/>
    <property type="match status" value="1"/>
</dbReference>
<dbReference type="GO" id="GO:0005829">
    <property type="term" value="C:cytosol"/>
    <property type="evidence" value="ECO:0007669"/>
    <property type="project" value="TreeGrafter"/>
</dbReference>
<dbReference type="InterPro" id="IPR036388">
    <property type="entry name" value="WH-like_DNA-bd_sf"/>
</dbReference>